<dbReference type="Proteomes" id="UP000032578">
    <property type="component" value="Unassembled WGS sequence"/>
</dbReference>
<keyword evidence="3" id="KW-1185">Reference proteome</keyword>
<evidence type="ECO:0000313" key="3">
    <source>
        <dbReference type="Proteomes" id="UP000032578"/>
    </source>
</evidence>
<dbReference type="EMBL" id="JTDW01000002">
    <property type="protein sequence ID" value="KJD36762.1"/>
    <property type="molecule type" value="Genomic_DNA"/>
</dbReference>
<name>A0A0D7WGB5_9FLAO</name>
<evidence type="ECO:0000259" key="1">
    <source>
        <dbReference type="Pfam" id="PF04230"/>
    </source>
</evidence>
<dbReference type="Pfam" id="PF04230">
    <property type="entry name" value="PS_pyruv_trans"/>
    <property type="match status" value="1"/>
</dbReference>
<organism evidence="2 3">
    <name type="scientific">Neotamlana sedimentorum</name>
    <dbReference type="NCBI Taxonomy" id="1435349"/>
    <lineage>
        <taxon>Bacteria</taxon>
        <taxon>Pseudomonadati</taxon>
        <taxon>Bacteroidota</taxon>
        <taxon>Flavobacteriia</taxon>
        <taxon>Flavobacteriales</taxon>
        <taxon>Flavobacteriaceae</taxon>
        <taxon>Neotamlana</taxon>
    </lineage>
</organism>
<dbReference type="RefSeq" id="WP_044631576.1">
    <property type="nucleotide sequence ID" value="NZ_JTDW01000002.1"/>
</dbReference>
<feature type="domain" description="Polysaccharide pyruvyl transferase" evidence="1">
    <location>
        <begin position="12"/>
        <end position="315"/>
    </location>
</feature>
<dbReference type="PATRIC" id="fig|1435349.4.peg.1453"/>
<dbReference type="PANTHER" id="PTHR36836">
    <property type="entry name" value="COLANIC ACID BIOSYNTHESIS PROTEIN WCAK"/>
    <property type="match status" value="1"/>
</dbReference>
<dbReference type="AlphaFoldDB" id="A0A0D7WGB5"/>
<protein>
    <recommendedName>
        <fullName evidence="1">Polysaccharide pyruvyl transferase domain-containing protein</fullName>
    </recommendedName>
</protein>
<dbReference type="InterPro" id="IPR007345">
    <property type="entry name" value="Polysacch_pyruvyl_Trfase"/>
</dbReference>
<evidence type="ECO:0000313" key="2">
    <source>
        <dbReference type="EMBL" id="KJD36762.1"/>
    </source>
</evidence>
<accession>A0A0D7WGB5</accession>
<dbReference type="PANTHER" id="PTHR36836:SF1">
    <property type="entry name" value="COLANIC ACID BIOSYNTHESIS PROTEIN WCAK"/>
    <property type="match status" value="1"/>
</dbReference>
<sequence length="383" mass="44235">MIIQIDETNTLNKGAELMFFAIIEELEKRQLSSKVIFNSSTPHLPKNRSNLNLVERRKQLGYLYSSIIAPGLNKFNLPNAFFTTKFKVDNVDVVIDAGGFQFSDQWKPTQNYLNLINNYYGKLKRQNPKSKLIFLPQALGPFETKNGKKIVEILDKYADLIIAREQISFDYIEKHLVNKSKLKCFPDFTLKVLGEIPEKYKHLKDKVCIIPNRKMVTHTNASIDQYVNFYKVIINELKNRNKDVFLLNHEGKGDLKICNTIRQKIDPNIEIVTNINAKEVKGVISQSALVISSRFHGVASSLSSAVPCLSTSWSHKYKMLFQDFGQTDMIFNLDSDEEQIKEKIEFVFKNKEKIQDTLKTKKEELLVKIESMWDLVENTIKNN</sequence>
<gene>
    <name evidence="2" type="ORF">PW52_03750</name>
</gene>
<comment type="caution">
    <text evidence="2">The sequence shown here is derived from an EMBL/GenBank/DDBJ whole genome shotgun (WGS) entry which is preliminary data.</text>
</comment>
<reference evidence="2 3" key="1">
    <citation type="submission" date="2014-11" db="EMBL/GenBank/DDBJ databases">
        <title>Tamlana sedimentorum sp. nov., isolated from shallow sand sediments of the Sea of Japan.</title>
        <authorList>
            <person name="Romanenko L.A."/>
        </authorList>
    </citation>
    <scope>NUCLEOTIDE SEQUENCE [LARGE SCALE GENOMIC DNA]</scope>
    <source>
        <strain evidence="2 3">JCM 19808</strain>
    </source>
</reference>
<dbReference type="STRING" id="1435349.PW52_03750"/>
<proteinExistence type="predicted"/>
<dbReference type="OrthoDB" id="6058856at2"/>